<reference evidence="8 9" key="1">
    <citation type="submission" date="2022-09" db="EMBL/GenBank/DDBJ databases">
        <title>Enrichment on poylsaccharides allowed isolation of novel metabolic and taxonomic groups of Haloarchaea.</title>
        <authorList>
            <person name="Sorokin D.Y."/>
            <person name="Elcheninov A.G."/>
            <person name="Khizhniak T.V."/>
            <person name="Kolganova T.V."/>
            <person name="Kublanov I.V."/>
        </authorList>
    </citation>
    <scope>NUCLEOTIDE SEQUENCE [LARGE SCALE GENOMIC DNA]</scope>
    <source>
        <strain evidence="8 9">AArc-curdl1</strain>
    </source>
</reference>
<dbReference type="Gene3D" id="3.40.140.10">
    <property type="entry name" value="Cytidine Deaminase, domain 2"/>
    <property type="match status" value="1"/>
</dbReference>
<dbReference type="GO" id="GO:0008270">
    <property type="term" value="F:zinc ion binding"/>
    <property type="evidence" value="ECO:0007669"/>
    <property type="project" value="TreeGrafter"/>
</dbReference>
<dbReference type="Pfam" id="PF14464">
    <property type="entry name" value="Prok-JAB"/>
    <property type="match status" value="1"/>
</dbReference>
<dbReference type="InterPro" id="IPR000555">
    <property type="entry name" value="JAMM/MPN+_dom"/>
</dbReference>
<evidence type="ECO:0000256" key="3">
    <source>
        <dbReference type="ARBA" id="ARBA00022801"/>
    </source>
</evidence>
<dbReference type="InterPro" id="IPR037518">
    <property type="entry name" value="MPN"/>
</dbReference>
<name>A0AAP3E641_9EURY</name>
<keyword evidence="2" id="KW-0479">Metal-binding</keyword>
<evidence type="ECO:0000256" key="6">
    <source>
        <dbReference type="SAM" id="MobiDB-lite"/>
    </source>
</evidence>
<evidence type="ECO:0000256" key="1">
    <source>
        <dbReference type="ARBA" id="ARBA00022670"/>
    </source>
</evidence>
<feature type="domain" description="MPN" evidence="7">
    <location>
        <begin position="10"/>
        <end position="142"/>
    </location>
</feature>
<proteinExistence type="predicted"/>
<sequence>MTDSHTPQPVLVVPDSVRKALVEAARDAGPEECCGVLGGAFDPQRSRVTSWYPAANAADQPRERYLIDPTVQLEIFERLEDSGEDIVGFYHSHPRGPPVPSQTDVDAAAWPDRSYVIVVGPFEDERGSERPAVRSWRWRDGGETGHFERERLESPRGGPDDA</sequence>
<dbReference type="PANTHER" id="PTHR34858">
    <property type="entry name" value="CYSO-CYSTEINE PEPTIDASE"/>
    <property type="match status" value="1"/>
</dbReference>
<evidence type="ECO:0000259" key="7">
    <source>
        <dbReference type="PROSITE" id="PS50249"/>
    </source>
</evidence>
<feature type="compositionally biased region" description="Basic and acidic residues" evidence="6">
    <location>
        <begin position="125"/>
        <end position="154"/>
    </location>
</feature>
<evidence type="ECO:0000313" key="9">
    <source>
        <dbReference type="Proteomes" id="UP001321047"/>
    </source>
</evidence>
<dbReference type="AlphaFoldDB" id="A0AAP3E641"/>
<dbReference type="PROSITE" id="PS50249">
    <property type="entry name" value="MPN"/>
    <property type="match status" value="1"/>
</dbReference>
<accession>A0AAP3E641</accession>
<dbReference type="SUPFAM" id="SSF102712">
    <property type="entry name" value="JAB1/MPN domain"/>
    <property type="match status" value="1"/>
</dbReference>
<dbReference type="GO" id="GO:0006508">
    <property type="term" value="P:proteolysis"/>
    <property type="evidence" value="ECO:0007669"/>
    <property type="project" value="UniProtKB-KW"/>
</dbReference>
<keyword evidence="4" id="KW-0862">Zinc</keyword>
<dbReference type="PANTHER" id="PTHR34858:SF1">
    <property type="entry name" value="CYSO-CYSTEINE PEPTIDASE"/>
    <property type="match status" value="1"/>
</dbReference>
<dbReference type="CDD" id="cd08070">
    <property type="entry name" value="MPN_like"/>
    <property type="match status" value="1"/>
</dbReference>
<dbReference type="RefSeq" id="WP_342806372.1">
    <property type="nucleotide sequence ID" value="NZ_JAOPJZ010000002.1"/>
</dbReference>
<organism evidence="8 9">
    <name type="scientific">Natronosalvus hydrolyticus</name>
    <dbReference type="NCBI Taxonomy" id="2979988"/>
    <lineage>
        <taxon>Archaea</taxon>
        <taxon>Methanobacteriati</taxon>
        <taxon>Methanobacteriota</taxon>
        <taxon>Stenosarchaea group</taxon>
        <taxon>Halobacteria</taxon>
        <taxon>Halobacteriales</taxon>
        <taxon>Natrialbaceae</taxon>
        <taxon>Natronosalvus</taxon>
    </lineage>
</organism>
<keyword evidence="9" id="KW-1185">Reference proteome</keyword>
<keyword evidence="1" id="KW-0645">Protease</keyword>
<dbReference type="GO" id="GO:0008235">
    <property type="term" value="F:metalloexopeptidase activity"/>
    <property type="evidence" value="ECO:0007669"/>
    <property type="project" value="TreeGrafter"/>
</dbReference>
<evidence type="ECO:0000313" key="8">
    <source>
        <dbReference type="EMBL" id="MCU4751014.1"/>
    </source>
</evidence>
<dbReference type="InterPro" id="IPR028090">
    <property type="entry name" value="JAB_dom_prok"/>
</dbReference>
<evidence type="ECO:0000256" key="4">
    <source>
        <dbReference type="ARBA" id="ARBA00022833"/>
    </source>
</evidence>
<dbReference type="InterPro" id="IPR051929">
    <property type="entry name" value="VirAsm_ModProt"/>
</dbReference>
<comment type="caution">
    <text evidence="8">The sequence shown here is derived from an EMBL/GenBank/DDBJ whole genome shotgun (WGS) entry which is preliminary data.</text>
</comment>
<feature type="region of interest" description="Disordered" evidence="6">
    <location>
        <begin position="125"/>
        <end position="162"/>
    </location>
</feature>
<dbReference type="Proteomes" id="UP001321047">
    <property type="component" value="Unassembled WGS sequence"/>
</dbReference>
<keyword evidence="3" id="KW-0378">Hydrolase</keyword>
<dbReference type="SMART" id="SM00232">
    <property type="entry name" value="JAB_MPN"/>
    <property type="match status" value="1"/>
</dbReference>
<keyword evidence="5" id="KW-0482">Metalloprotease</keyword>
<gene>
    <name evidence="8" type="ORF">OB919_03300</name>
</gene>
<evidence type="ECO:0000256" key="2">
    <source>
        <dbReference type="ARBA" id="ARBA00022723"/>
    </source>
</evidence>
<protein>
    <submittedName>
        <fullName evidence="8">M67 family metallopeptidase</fullName>
    </submittedName>
</protein>
<dbReference type="EMBL" id="JAOPJZ010000002">
    <property type="protein sequence ID" value="MCU4751014.1"/>
    <property type="molecule type" value="Genomic_DNA"/>
</dbReference>
<evidence type="ECO:0000256" key="5">
    <source>
        <dbReference type="ARBA" id="ARBA00023049"/>
    </source>
</evidence>